<dbReference type="InParanoid" id="A0A420XUX8"/>
<feature type="chain" id="PRO_5019030553" description="TrbC/VIRB2 family protein" evidence="2">
    <location>
        <begin position="45"/>
        <end position="131"/>
    </location>
</feature>
<dbReference type="Proteomes" id="UP000281955">
    <property type="component" value="Unassembled WGS sequence"/>
</dbReference>
<evidence type="ECO:0000256" key="1">
    <source>
        <dbReference type="SAM" id="Phobius"/>
    </source>
</evidence>
<keyword evidence="1" id="KW-0812">Transmembrane</keyword>
<keyword evidence="4" id="KW-1185">Reference proteome</keyword>
<proteinExistence type="predicted"/>
<evidence type="ECO:0000313" key="4">
    <source>
        <dbReference type="Proteomes" id="UP000281955"/>
    </source>
</evidence>
<feature type="transmembrane region" description="Helical" evidence="1">
    <location>
        <begin position="73"/>
        <end position="94"/>
    </location>
</feature>
<name>A0A420XUX8_9ACTN</name>
<dbReference type="EMBL" id="RBWV01000003">
    <property type="protein sequence ID" value="RKS80636.1"/>
    <property type="molecule type" value="Genomic_DNA"/>
</dbReference>
<reference evidence="3 4" key="1">
    <citation type="submission" date="2018-10" db="EMBL/GenBank/DDBJ databases">
        <title>Genomic Encyclopedia of Archaeal and Bacterial Type Strains, Phase II (KMG-II): from individual species to whole genera.</title>
        <authorList>
            <person name="Goeker M."/>
        </authorList>
    </citation>
    <scope>NUCLEOTIDE SEQUENCE [LARGE SCALE GENOMIC DNA]</scope>
    <source>
        <strain evidence="3 4">RP-AC37</strain>
    </source>
</reference>
<keyword evidence="1" id="KW-1133">Transmembrane helix</keyword>
<accession>A0A420XUX8</accession>
<dbReference type="AlphaFoldDB" id="A0A420XUX8"/>
<dbReference type="OrthoDB" id="4250843at2"/>
<evidence type="ECO:0000313" key="3">
    <source>
        <dbReference type="EMBL" id="RKS80636.1"/>
    </source>
</evidence>
<protein>
    <recommendedName>
        <fullName evidence="5">TrbC/VIRB2 family protein</fullName>
    </recommendedName>
</protein>
<organism evidence="3 4">
    <name type="scientific">Motilibacter peucedani</name>
    <dbReference type="NCBI Taxonomy" id="598650"/>
    <lineage>
        <taxon>Bacteria</taxon>
        <taxon>Bacillati</taxon>
        <taxon>Actinomycetota</taxon>
        <taxon>Actinomycetes</taxon>
        <taxon>Motilibacterales</taxon>
        <taxon>Motilibacteraceae</taxon>
        <taxon>Motilibacter</taxon>
    </lineage>
</organism>
<sequence>MTTPTGASTARRFRPLARLRARVNAARQLLLALAITTSMSLVSAAGARPAGAITVSNTAPPGTGGFQTVLNWVGWGVTVAGVAGLMAVGTKMVISHRRGDDGGEQVASLGKVCMGLIVAVAAGPIVNALDA</sequence>
<keyword evidence="1" id="KW-0472">Membrane</keyword>
<dbReference type="RefSeq" id="WP_121191593.1">
    <property type="nucleotide sequence ID" value="NZ_RBWV01000003.1"/>
</dbReference>
<comment type="caution">
    <text evidence="3">The sequence shown here is derived from an EMBL/GenBank/DDBJ whole genome shotgun (WGS) entry which is preliminary data.</text>
</comment>
<feature type="transmembrane region" description="Helical" evidence="1">
    <location>
        <begin position="106"/>
        <end position="126"/>
    </location>
</feature>
<feature type="signal peptide" evidence="2">
    <location>
        <begin position="1"/>
        <end position="44"/>
    </location>
</feature>
<keyword evidence="2" id="KW-0732">Signal</keyword>
<gene>
    <name evidence="3" type="ORF">CLV35_0225</name>
</gene>
<evidence type="ECO:0000256" key="2">
    <source>
        <dbReference type="SAM" id="SignalP"/>
    </source>
</evidence>
<evidence type="ECO:0008006" key="5">
    <source>
        <dbReference type="Google" id="ProtNLM"/>
    </source>
</evidence>